<evidence type="ECO:0000313" key="2">
    <source>
        <dbReference type="Proteomes" id="UP001178461"/>
    </source>
</evidence>
<gene>
    <name evidence="1" type="ORF">PODLI_1B027240</name>
</gene>
<accession>A0AA35LK72</accession>
<dbReference type="EMBL" id="OX395143">
    <property type="protein sequence ID" value="CAI5797338.1"/>
    <property type="molecule type" value="Genomic_DNA"/>
</dbReference>
<sequence>MYNIGIQLYTLSYEHADNCFLKKSFVAFQHKIICTDKTLLTTTLKKSGKQCSLMPLRLGQCCLFLNFGRHNIFNILVQWSLDSKNGTCSVEHQCVSVFKIAGYIYLKCKKKKKIGKHRKNHNSLHKRQLERSI</sequence>
<evidence type="ECO:0000313" key="1">
    <source>
        <dbReference type="EMBL" id="CAI5797338.1"/>
    </source>
</evidence>
<dbReference type="AlphaFoldDB" id="A0AA35LK72"/>
<protein>
    <submittedName>
        <fullName evidence="1">Uncharacterized protein</fullName>
    </submittedName>
</protein>
<reference evidence="1" key="1">
    <citation type="submission" date="2022-12" db="EMBL/GenBank/DDBJ databases">
        <authorList>
            <person name="Alioto T."/>
            <person name="Alioto T."/>
            <person name="Gomez Garrido J."/>
        </authorList>
    </citation>
    <scope>NUCLEOTIDE SEQUENCE</scope>
</reference>
<proteinExistence type="predicted"/>
<organism evidence="1 2">
    <name type="scientific">Podarcis lilfordi</name>
    <name type="common">Lilford's wall lizard</name>
    <dbReference type="NCBI Taxonomy" id="74358"/>
    <lineage>
        <taxon>Eukaryota</taxon>
        <taxon>Metazoa</taxon>
        <taxon>Chordata</taxon>
        <taxon>Craniata</taxon>
        <taxon>Vertebrata</taxon>
        <taxon>Euteleostomi</taxon>
        <taxon>Lepidosauria</taxon>
        <taxon>Squamata</taxon>
        <taxon>Bifurcata</taxon>
        <taxon>Unidentata</taxon>
        <taxon>Episquamata</taxon>
        <taxon>Laterata</taxon>
        <taxon>Lacertibaenia</taxon>
        <taxon>Lacertidae</taxon>
        <taxon>Podarcis</taxon>
    </lineage>
</organism>
<keyword evidence="2" id="KW-1185">Reference proteome</keyword>
<dbReference type="Proteomes" id="UP001178461">
    <property type="component" value="Chromosome 16"/>
</dbReference>
<name>A0AA35LK72_9SAUR</name>